<dbReference type="EMBL" id="JAHUTJ010066269">
    <property type="protein sequence ID" value="MED6290200.1"/>
    <property type="molecule type" value="Genomic_DNA"/>
</dbReference>
<accession>A0ABU7ETP9</accession>
<reference evidence="2 3" key="1">
    <citation type="submission" date="2021-06" db="EMBL/GenBank/DDBJ databases">
        <authorList>
            <person name="Palmer J.M."/>
        </authorList>
    </citation>
    <scope>NUCLEOTIDE SEQUENCE [LARGE SCALE GENOMIC DNA]</scope>
    <source>
        <strain evidence="2 3">CL_MEX2019</strain>
        <tissue evidence="2">Muscle</tissue>
    </source>
</reference>
<feature type="region of interest" description="Disordered" evidence="1">
    <location>
        <begin position="57"/>
        <end position="87"/>
    </location>
</feature>
<organism evidence="2 3">
    <name type="scientific">Characodon lateralis</name>
    <dbReference type="NCBI Taxonomy" id="208331"/>
    <lineage>
        <taxon>Eukaryota</taxon>
        <taxon>Metazoa</taxon>
        <taxon>Chordata</taxon>
        <taxon>Craniata</taxon>
        <taxon>Vertebrata</taxon>
        <taxon>Euteleostomi</taxon>
        <taxon>Actinopterygii</taxon>
        <taxon>Neopterygii</taxon>
        <taxon>Teleostei</taxon>
        <taxon>Neoteleostei</taxon>
        <taxon>Acanthomorphata</taxon>
        <taxon>Ovalentaria</taxon>
        <taxon>Atherinomorphae</taxon>
        <taxon>Cyprinodontiformes</taxon>
        <taxon>Goodeidae</taxon>
        <taxon>Characodon</taxon>
    </lineage>
</organism>
<feature type="region of interest" description="Disordered" evidence="1">
    <location>
        <begin position="1"/>
        <end position="43"/>
    </location>
</feature>
<protein>
    <submittedName>
        <fullName evidence="2">Uncharacterized protein</fullName>
    </submittedName>
</protein>
<keyword evidence="3" id="KW-1185">Reference proteome</keyword>
<proteinExistence type="predicted"/>
<dbReference type="Proteomes" id="UP001352852">
    <property type="component" value="Unassembled WGS sequence"/>
</dbReference>
<gene>
    <name evidence="2" type="ORF">CHARACLAT_010707</name>
</gene>
<feature type="compositionally biased region" description="Basic residues" evidence="1">
    <location>
        <begin position="34"/>
        <end position="43"/>
    </location>
</feature>
<evidence type="ECO:0000313" key="2">
    <source>
        <dbReference type="EMBL" id="MED6290200.1"/>
    </source>
</evidence>
<sequence>MPLNPDIMNPLTTRAARTDELHPQKADEDIPTQRKLHTRPHSKHLCRILPPTTQCATMARQGSRATSPQPLPTGATEQTPPSPQPAACTCNHINTPHHCHCSNSPERD</sequence>
<comment type="caution">
    <text evidence="2">The sequence shown here is derived from an EMBL/GenBank/DDBJ whole genome shotgun (WGS) entry which is preliminary data.</text>
</comment>
<evidence type="ECO:0000313" key="3">
    <source>
        <dbReference type="Proteomes" id="UP001352852"/>
    </source>
</evidence>
<evidence type="ECO:0000256" key="1">
    <source>
        <dbReference type="SAM" id="MobiDB-lite"/>
    </source>
</evidence>
<feature type="compositionally biased region" description="Basic and acidic residues" evidence="1">
    <location>
        <begin position="16"/>
        <end position="32"/>
    </location>
</feature>
<name>A0ABU7ETP9_9TELE</name>